<keyword evidence="2" id="KW-0238">DNA-binding</keyword>
<dbReference type="Proteomes" id="UP000192491">
    <property type="component" value="Unassembled WGS sequence"/>
</dbReference>
<dbReference type="GO" id="GO:0003700">
    <property type="term" value="F:DNA-binding transcription factor activity"/>
    <property type="evidence" value="ECO:0007669"/>
    <property type="project" value="InterPro"/>
</dbReference>
<keyword evidence="1" id="KW-0805">Transcription regulation</keyword>
<feature type="domain" description="HTH marR-type" evidence="4">
    <location>
        <begin position="12"/>
        <end position="148"/>
    </location>
</feature>
<dbReference type="AlphaFoldDB" id="A0A1Y1QG10"/>
<evidence type="ECO:0000313" key="6">
    <source>
        <dbReference type="Proteomes" id="UP000192491"/>
    </source>
</evidence>
<accession>A0A1Y1QG10</accession>
<dbReference type="Pfam" id="PF12802">
    <property type="entry name" value="MarR_2"/>
    <property type="match status" value="1"/>
</dbReference>
<dbReference type="GO" id="GO:0006950">
    <property type="term" value="P:response to stress"/>
    <property type="evidence" value="ECO:0007669"/>
    <property type="project" value="TreeGrafter"/>
</dbReference>
<gene>
    <name evidence="5" type="ORF">BWK73_35450</name>
</gene>
<dbReference type="InterPro" id="IPR036390">
    <property type="entry name" value="WH_DNA-bd_sf"/>
</dbReference>
<dbReference type="PROSITE" id="PS50995">
    <property type="entry name" value="HTH_MARR_2"/>
    <property type="match status" value="1"/>
</dbReference>
<comment type="caution">
    <text evidence="5">The sequence shown here is derived from an EMBL/GenBank/DDBJ whole genome shotgun (WGS) entry which is preliminary data.</text>
</comment>
<dbReference type="PROSITE" id="PS01117">
    <property type="entry name" value="HTH_MARR_1"/>
    <property type="match status" value="1"/>
</dbReference>
<dbReference type="GO" id="GO:0003677">
    <property type="term" value="F:DNA binding"/>
    <property type="evidence" value="ECO:0007669"/>
    <property type="project" value="UniProtKB-KW"/>
</dbReference>
<protein>
    <recommendedName>
        <fullName evidence="4">HTH marR-type domain-containing protein</fullName>
    </recommendedName>
</protein>
<dbReference type="SMART" id="SM00347">
    <property type="entry name" value="HTH_MARR"/>
    <property type="match status" value="1"/>
</dbReference>
<keyword evidence="3" id="KW-0804">Transcription</keyword>
<name>A0A1Y1QG10_9GAMM</name>
<proteinExistence type="predicted"/>
<reference evidence="5 6" key="1">
    <citation type="submission" date="2017-01" db="EMBL/GenBank/DDBJ databases">
        <title>Novel large sulfur bacteria in the metagenomes of groundwater-fed chemosynthetic microbial mats in the Lake Huron basin.</title>
        <authorList>
            <person name="Sharrar A.M."/>
            <person name="Flood B.E."/>
            <person name="Bailey J.V."/>
            <person name="Jones D.S."/>
            <person name="Biddanda B."/>
            <person name="Ruberg S.A."/>
            <person name="Marcus D.N."/>
            <person name="Dick G.J."/>
        </authorList>
    </citation>
    <scope>NUCLEOTIDE SEQUENCE [LARGE SCALE GENOMIC DNA]</scope>
    <source>
        <strain evidence="5">A8</strain>
    </source>
</reference>
<dbReference type="InterPro" id="IPR036388">
    <property type="entry name" value="WH-like_DNA-bd_sf"/>
</dbReference>
<evidence type="ECO:0000256" key="2">
    <source>
        <dbReference type="ARBA" id="ARBA00023125"/>
    </source>
</evidence>
<dbReference type="InterPro" id="IPR000835">
    <property type="entry name" value="HTH_MarR-typ"/>
</dbReference>
<dbReference type="EMBL" id="MTEJ01000324">
    <property type="protein sequence ID" value="OQX04693.1"/>
    <property type="molecule type" value="Genomic_DNA"/>
</dbReference>
<dbReference type="PANTHER" id="PTHR33164:SF43">
    <property type="entry name" value="HTH-TYPE TRANSCRIPTIONAL REPRESSOR YETL"/>
    <property type="match status" value="1"/>
</dbReference>
<dbReference type="PRINTS" id="PR00598">
    <property type="entry name" value="HTHMARR"/>
</dbReference>
<evidence type="ECO:0000256" key="1">
    <source>
        <dbReference type="ARBA" id="ARBA00023015"/>
    </source>
</evidence>
<evidence type="ECO:0000259" key="4">
    <source>
        <dbReference type="PROSITE" id="PS50995"/>
    </source>
</evidence>
<dbReference type="PANTHER" id="PTHR33164">
    <property type="entry name" value="TRANSCRIPTIONAL REGULATOR, MARR FAMILY"/>
    <property type="match status" value="1"/>
</dbReference>
<dbReference type="SUPFAM" id="SSF46785">
    <property type="entry name" value="Winged helix' DNA-binding domain"/>
    <property type="match status" value="1"/>
</dbReference>
<dbReference type="Gene3D" id="1.10.10.10">
    <property type="entry name" value="Winged helix-like DNA-binding domain superfamily/Winged helix DNA-binding domain"/>
    <property type="match status" value="1"/>
</dbReference>
<evidence type="ECO:0000256" key="3">
    <source>
        <dbReference type="ARBA" id="ARBA00023163"/>
    </source>
</evidence>
<sequence length="156" mass="17644">MQQDPQPSLATIDVVFQLFVEISITQMLATTEMTRVLPHKLTFSQFSLLSHFSRTENVPRSIVELARIFQVTKPSMGETVDKLLSKGFVKVEANPADRREKIVSLTEQGAAAKRDAEKAIHPLLESMIEQMGVAQFEAAYTALRPIRQWMDDNRNV</sequence>
<evidence type="ECO:0000313" key="5">
    <source>
        <dbReference type="EMBL" id="OQX04693.1"/>
    </source>
</evidence>
<dbReference type="InterPro" id="IPR039422">
    <property type="entry name" value="MarR/SlyA-like"/>
</dbReference>
<organism evidence="5 6">
    <name type="scientific">Thiothrix lacustris</name>
    <dbReference type="NCBI Taxonomy" id="525917"/>
    <lineage>
        <taxon>Bacteria</taxon>
        <taxon>Pseudomonadati</taxon>
        <taxon>Pseudomonadota</taxon>
        <taxon>Gammaproteobacteria</taxon>
        <taxon>Thiotrichales</taxon>
        <taxon>Thiotrichaceae</taxon>
        <taxon>Thiothrix</taxon>
    </lineage>
</organism>
<dbReference type="InterPro" id="IPR023187">
    <property type="entry name" value="Tscrpt_reg_MarR-type_CS"/>
</dbReference>